<feature type="compositionally biased region" description="Low complexity" evidence="1">
    <location>
        <begin position="7"/>
        <end position="20"/>
    </location>
</feature>
<name>A0AAN6V552_9PEZI</name>
<comment type="caution">
    <text evidence="2">The sequence shown here is derived from an EMBL/GenBank/DDBJ whole genome shotgun (WGS) entry which is preliminary data.</text>
</comment>
<gene>
    <name evidence="2" type="ORF">C8A04DRAFT_36121</name>
</gene>
<evidence type="ECO:0000313" key="3">
    <source>
        <dbReference type="Proteomes" id="UP001302676"/>
    </source>
</evidence>
<dbReference type="RefSeq" id="XP_062638356.1">
    <property type="nucleotide sequence ID" value="XM_062783411.1"/>
</dbReference>
<sequence length="428" mass="44302">MSTYYESSPSQWPPSGQSGWDHQTPPPARSGASSVIPREEAAAFTHQLEEVDRAIDNLVKSGKMFGGAGGRREFIPRPGPARQYPAFDAHPRGWPGQGRPPAGPGSRPHSVADFGDARGGHQGSNLQNFYANQRHQSSRGSNEAEQMMQAKRRMAAQRERELRNYHQEQQYNRTVLADMSYGNSKPDRTMSPGSLSDEDRRKLIAQQRSALYGEGPYPEGAGLGDEAGAPRPGLPGPQGGPAGFRGHSPLAYEYGRAPPAHSDVGAPASADGAQGPQSAGPNEQARANSNASPQSNPGSKGVYDASGIQQSSRTSVSSPGGSPPRQGAPGSKPSQGSVAPIGTRPSVSGPSPNASLNKQSTTPLPSPLGQGYKAPGSDEGGAPTSIAPSNSSTAAPEGANVGLTGWGARPNGWGSKPGLGGVQASVWG</sequence>
<reference evidence="2" key="1">
    <citation type="journal article" date="2023" name="Mol. Phylogenet. Evol.">
        <title>Genome-scale phylogeny and comparative genomics of the fungal order Sordariales.</title>
        <authorList>
            <person name="Hensen N."/>
            <person name="Bonometti L."/>
            <person name="Westerberg I."/>
            <person name="Brannstrom I.O."/>
            <person name="Guillou S."/>
            <person name="Cros-Aarteil S."/>
            <person name="Calhoun S."/>
            <person name="Haridas S."/>
            <person name="Kuo A."/>
            <person name="Mondo S."/>
            <person name="Pangilinan J."/>
            <person name="Riley R."/>
            <person name="LaButti K."/>
            <person name="Andreopoulos B."/>
            <person name="Lipzen A."/>
            <person name="Chen C."/>
            <person name="Yan M."/>
            <person name="Daum C."/>
            <person name="Ng V."/>
            <person name="Clum A."/>
            <person name="Steindorff A."/>
            <person name="Ohm R.A."/>
            <person name="Martin F."/>
            <person name="Silar P."/>
            <person name="Natvig D.O."/>
            <person name="Lalanne C."/>
            <person name="Gautier V."/>
            <person name="Ament-Velasquez S.L."/>
            <person name="Kruys A."/>
            <person name="Hutchinson M.I."/>
            <person name="Powell A.J."/>
            <person name="Barry K."/>
            <person name="Miller A.N."/>
            <person name="Grigoriev I.V."/>
            <person name="Debuchy R."/>
            <person name="Gladieux P."/>
            <person name="Hiltunen Thoren M."/>
            <person name="Johannesson H."/>
        </authorList>
    </citation>
    <scope>NUCLEOTIDE SEQUENCE</scope>
    <source>
        <strain evidence="2">CBS 141.50</strain>
    </source>
</reference>
<dbReference type="EMBL" id="MU853572">
    <property type="protein sequence ID" value="KAK4144985.1"/>
    <property type="molecule type" value="Genomic_DNA"/>
</dbReference>
<feature type="region of interest" description="Disordered" evidence="1">
    <location>
        <begin position="1"/>
        <end position="40"/>
    </location>
</feature>
<feature type="compositionally biased region" description="Polar residues" evidence="1">
    <location>
        <begin position="345"/>
        <end position="363"/>
    </location>
</feature>
<organism evidence="2 3">
    <name type="scientific">Dichotomopilus funicola</name>
    <dbReference type="NCBI Taxonomy" id="1934379"/>
    <lineage>
        <taxon>Eukaryota</taxon>
        <taxon>Fungi</taxon>
        <taxon>Dikarya</taxon>
        <taxon>Ascomycota</taxon>
        <taxon>Pezizomycotina</taxon>
        <taxon>Sordariomycetes</taxon>
        <taxon>Sordariomycetidae</taxon>
        <taxon>Sordariales</taxon>
        <taxon>Chaetomiaceae</taxon>
        <taxon>Dichotomopilus</taxon>
    </lineage>
</organism>
<feature type="compositionally biased region" description="Polar residues" evidence="1">
    <location>
        <begin position="123"/>
        <end position="144"/>
    </location>
</feature>
<feature type="compositionally biased region" description="Polar residues" evidence="1">
    <location>
        <begin position="275"/>
        <end position="298"/>
    </location>
</feature>
<dbReference type="GeneID" id="87820024"/>
<evidence type="ECO:0000313" key="2">
    <source>
        <dbReference type="EMBL" id="KAK4144985.1"/>
    </source>
</evidence>
<dbReference type="AlphaFoldDB" id="A0AAN6V552"/>
<evidence type="ECO:0000256" key="1">
    <source>
        <dbReference type="SAM" id="MobiDB-lite"/>
    </source>
</evidence>
<reference evidence="2" key="2">
    <citation type="submission" date="2023-05" db="EMBL/GenBank/DDBJ databases">
        <authorList>
            <consortium name="Lawrence Berkeley National Laboratory"/>
            <person name="Steindorff A."/>
            <person name="Hensen N."/>
            <person name="Bonometti L."/>
            <person name="Westerberg I."/>
            <person name="Brannstrom I.O."/>
            <person name="Guillou S."/>
            <person name="Cros-Aarteil S."/>
            <person name="Calhoun S."/>
            <person name="Haridas S."/>
            <person name="Kuo A."/>
            <person name="Mondo S."/>
            <person name="Pangilinan J."/>
            <person name="Riley R."/>
            <person name="Labutti K."/>
            <person name="Andreopoulos B."/>
            <person name="Lipzen A."/>
            <person name="Chen C."/>
            <person name="Yanf M."/>
            <person name="Daum C."/>
            <person name="Ng V."/>
            <person name="Clum A."/>
            <person name="Ohm R."/>
            <person name="Martin F."/>
            <person name="Silar P."/>
            <person name="Natvig D."/>
            <person name="Lalanne C."/>
            <person name="Gautier V."/>
            <person name="Ament-Velasquez S.L."/>
            <person name="Kruys A."/>
            <person name="Hutchinson M.I."/>
            <person name="Powell A.J."/>
            <person name="Barry K."/>
            <person name="Miller A.N."/>
            <person name="Grigoriev I.V."/>
            <person name="Debuchy R."/>
            <person name="Gladieux P."/>
            <person name="Thoren M.H."/>
            <person name="Johannesson H."/>
        </authorList>
    </citation>
    <scope>NUCLEOTIDE SEQUENCE</scope>
    <source>
        <strain evidence="2">CBS 141.50</strain>
    </source>
</reference>
<feature type="compositionally biased region" description="Low complexity" evidence="1">
    <location>
        <begin position="306"/>
        <end position="331"/>
    </location>
</feature>
<proteinExistence type="predicted"/>
<accession>A0AAN6V552</accession>
<dbReference type="Proteomes" id="UP001302676">
    <property type="component" value="Unassembled WGS sequence"/>
</dbReference>
<feature type="region of interest" description="Disordered" evidence="1">
    <location>
        <begin position="62"/>
        <end position="428"/>
    </location>
</feature>
<protein>
    <submittedName>
        <fullName evidence="2">Uncharacterized protein</fullName>
    </submittedName>
</protein>
<feature type="compositionally biased region" description="Basic and acidic residues" evidence="1">
    <location>
        <begin position="156"/>
        <end position="166"/>
    </location>
</feature>
<keyword evidence="3" id="KW-1185">Reference proteome</keyword>